<dbReference type="Gene3D" id="2.30.30.40">
    <property type="entry name" value="SH3 Domains"/>
    <property type="match status" value="2"/>
</dbReference>
<evidence type="ECO:0000256" key="5">
    <source>
        <dbReference type="ARBA" id="ARBA00023316"/>
    </source>
</evidence>
<dbReference type="Gene3D" id="2.30.30.170">
    <property type="match status" value="8"/>
</dbReference>
<dbReference type="Gene3D" id="1.10.530.10">
    <property type="match status" value="1"/>
</dbReference>
<organism evidence="7 8">
    <name type="scientific">Lysinibacillus halotolerans</name>
    <dbReference type="NCBI Taxonomy" id="1368476"/>
    <lineage>
        <taxon>Bacteria</taxon>
        <taxon>Bacillati</taxon>
        <taxon>Bacillota</taxon>
        <taxon>Bacilli</taxon>
        <taxon>Bacillales</taxon>
        <taxon>Bacillaceae</taxon>
        <taxon>Lysinibacillus</taxon>
    </lineage>
</organism>
<accession>A0A3M8HHI7</accession>
<evidence type="ECO:0000256" key="4">
    <source>
        <dbReference type="ARBA" id="ARBA00022801"/>
    </source>
</evidence>
<reference evidence="7 8" key="1">
    <citation type="journal article" date="2014" name="Int. J. Syst. Evol. Microbiol.">
        <title>Lysinibacillus halotolerans sp. nov., isolated from saline-alkaline soil.</title>
        <authorList>
            <person name="Kong D."/>
            <person name="Wang Y."/>
            <person name="Zhao B."/>
            <person name="Li Y."/>
            <person name="Song J."/>
            <person name="Zhai Y."/>
            <person name="Zhang C."/>
            <person name="Wang H."/>
            <person name="Chen X."/>
            <person name="Zhao B."/>
            <person name="Ruan Z."/>
        </authorList>
    </citation>
    <scope>NUCLEOTIDE SEQUENCE [LARGE SCALE GENOMIC DNA]</scope>
    <source>
        <strain evidence="7 8">MCCC 1A12703</strain>
    </source>
</reference>
<dbReference type="Pfam" id="PF13457">
    <property type="entry name" value="GW"/>
    <property type="match status" value="6"/>
</dbReference>
<sequence length="1017" mass="113589">MKKLNIILILVSVFVFLFLDQNVRSVEATSEYSTSKLGHLNNADVLIYKDYTKASSSFKAGSQYMNVVYYIKKQAIHNGDTFYLMSTQPSSTLGVVGWVKSSNVQVLAHTTISGQKKTLYVKGNGRAYRKAWGGTKDVIYNEMSKYSNLEFKVDLTETVGKMTWYRGTVNGVKMWLQSNQVIIPNSISLLGHINGSATTIYPVKGATTPTIEAKQFFNAVYYIKSFAYINNELHYIISTEPSSERGVVGWIKAKDTTTYAHKTVTGKRQTFYFKGTGKAYSKAWGGSKDLVFDNLSPYSYESFQVNLTETVGVNTWYRGTLNGKTIWLHANDVLTTISKVEISKTSLLGHLKSNATIYKLIGQSTSTVAAPYTYTVYYIKKQVKVNGILYYLISMKPSSEQGTVGWVKSTDLNTQAHKTISSKAKTLYIHGTGKAYSKAWGGTKDIVFSDMSDYQFLTITVNLTETVGNTTWYRGILNGKTIWLHENDVVVPTATSLLGHINGNATTIYRRDGNISSTLDTTSYFHAVYYIKTQGNFNGEVYYLISKTAGTEGIIGWISSTNMTEKVHKTVDHQGKSFYLKGTGTAYQNPWGGTKDIIYSDLSQFSKESFQVNLTESVGSDVWYRGTLAGKTVWISDEYVNKTIINYTKYDLSLSEALALQMKATPQTDKYRNLPGYVSRNFVEIVMGGSTTSSGVRLRTSPKLDTNNNVYETVPIGTAFTILDDNIIGDATAGSTRWYKIQYNGKELYVHRSLVRISSNLGKVKSTVNIRSEASEQSHIYGKLVTGTFVTIYSTDSYWAQIALGVWRNATQSDVSEYLNPNHFVNDPKQKFQFLDLSKSSGVSVTVLDNYLKNRGIFHNLGEAFVQAGAENGINELYLVSHALLETGHGTSELAQGIQYNGTVVYNMYGIEAFDHCPNECGAKKAFEEGWTTPEKAIIGGAKYIANDYIKGKNHTGTIQNTLYKMRWNPEAMDRYNGASHQYATDIGWAYKQINSLYNLYQTLGINNMIMDVPVYR</sequence>
<keyword evidence="4" id="KW-0378">Hydrolase</keyword>
<dbReference type="SMART" id="SM00047">
    <property type="entry name" value="LYZ2"/>
    <property type="match status" value="1"/>
</dbReference>
<dbReference type="GO" id="GO:0071555">
    <property type="term" value="P:cell wall organization"/>
    <property type="evidence" value="ECO:0007669"/>
    <property type="project" value="UniProtKB-KW"/>
</dbReference>
<evidence type="ECO:0000313" key="8">
    <source>
        <dbReference type="Proteomes" id="UP000279909"/>
    </source>
</evidence>
<dbReference type="AlphaFoldDB" id="A0A3M8HHI7"/>
<keyword evidence="8" id="KW-1185">Reference proteome</keyword>
<dbReference type="InterPro" id="IPR025987">
    <property type="entry name" value="GW_dom"/>
</dbReference>
<dbReference type="InterPro" id="IPR038200">
    <property type="entry name" value="GW_dom_sf"/>
</dbReference>
<name>A0A3M8HHI7_9BACI</name>
<keyword evidence="3" id="KW-0732">Signal</keyword>
<dbReference type="InterPro" id="IPR002901">
    <property type="entry name" value="MGlyc_endo_b_GlcNAc-like_dom"/>
</dbReference>
<protein>
    <submittedName>
        <fullName evidence="7">Mannosyl-glycoprotein endo-beta-N-acetylglucosamidase</fullName>
    </submittedName>
</protein>
<evidence type="ECO:0000313" key="7">
    <source>
        <dbReference type="EMBL" id="RND01809.1"/>
    </source>
</evidence>
<comment type="subcellular location">
    <subcellularLocation>
        <location evidence="1">Secreted</location>
    </subcellularLocation>
</comment>
<evidence type="ECO:0000259" key="6">
    <source>
        <dbReference type="SMART" id="SM00047"/>
    </source>
</evidence>
<dbReference type="OrthoDB" id="9816557at2"/>
<gene>
    <name evidence="7" type="ORF">EC501_01195</name>
</gene>
<proteinExistence type="predicted"/>
<comment type="caution">
    <text evidence="7">The sequence shown here is derived from an EMBL/GenBank/DDBJ whole genome shotgun (WGS) entry which is preliminary data.</text>
</comment>
<dbReference type="EMBL" id="RHLQ01000001">
    <property type="protein sequence ID" value="RND01809.1"/>
    <property type="molecule type" value="Genomic_DNA"/>
</dbReference>
<evidence type="ECO:0000256" key="1">
    <source>
        <dbReference type="ARBA" id="ARBA00004613"/>
    </source>
</evidence>
<keyword evidence="2" id="KW-0964">Secreted</keyword>
<dbReference type="RefSeq" id="WP_122970454.1">
    <property type="nucleotide sequence ID" value="NZ_RHLQ01000001.1"/>
</dbReference>
<feature type="domain" description="Mannosyl-glycoprotein endo-beta-N-acetylglucosamidase-like" evidence="6">
    <location>
        <begin position="850"/>
        <end position="1007"/>
    </location>
</feature>
<dbReference type="Proteomes" id="UP000279909">
    <property type="component" value="Unassembled WGS sequence"/>
</dbReference>
<dbReference type="GO" id="GO:0005576">
    <property type="term" value="C:extracellular region"/>
    <property type="evidence" value="ECO:0007669"/>
    <property type="project" value="UniProtKB-SubCell"/>
</dbReference>
<keyword evidence="5" id="KW-0961">Cell wall biogenesis/degradation</keyword>
<evidence type="ECO:0000256" key="2">
    <source>
        <dbReference type="ARBA" id="ARBA00022525"/>
    </source>
</evidence>
<evidence type="ECO:0000256" key="3">
    <source>
        <dbReference type="ARBA" id="ARBA00022729"/>
    </source>
</evidence>
<dbReference type="GO" id="GO:0004040">
    <property type="term" value="F:amidase activity"/>
    <property type="evidence" value="ECO:0007669"/>
    <property type="project" value="InterPro"/>
</dbReference>
<dbReference type="Pfam" id="PF01832">
    <property type="entry name" value="Glucosaminidase"/>
    <property type="match status" value="1"/>
</dbReference>